<organism evidence="1 2">
    <name type="scientific">Candidatus Uhrbacteria bacterium CG_4_9_14_3_um_filter_50_9</name>
    <dbReference type="NCBI Taxonomy" id="1975035"/>
    <lineage>
        <taxon>Bacteria</taxon>
        <taxon>Candidatus Uhriibacteriota</taxon>
    </lineage>
</organism>
<accession>A0A2M7XE83</accession>
<sequence>MIDDHTLPMEEFKQLPLVIEGESKEVRYAGNGLVVIFFKPTVYSFTQNRCAVVPGSNVPRLRASKIFVDVLARAGIRHAYREVGEQFVLADLVMPHEVEFRKYGIDPFVPPDLTDDEITALPHAPPIEIIAKRYLTGTTKHGCVGLAGSRVRASHPFYAGMSLSGDGALPEMLIRFDWRNPLTNPGQGERMAQQMLVDLPVPEEVRAAIVTYSDRCADAVLPLQLADLFIDVEQAQRTAFMTATALEAFLATRNIVFYDLCLFIDESGTLVYGEVSPDCGRYRHLNLGSLDKDVWRTGGSSADVIRKWQLLVDLLTGEVR</sequence>
<gene>
    <name evidence="1" type="ORF">CO174_00630</name>
</gene>
<proteinExistence type="predicted"/>
<dbReference type="SUPFAM" id="SSF56104">
    <property type="entry name" value="SAICAR synthase-like"/>
    <property type="match status" value="1"/>
</dbReference>
<evidence type="ECO:0000313" key="2">
    <source>
        <dbReference type="Proteomes" id="UP000229385"/>
    </source>
</evidence>
<reference evidence="2" key="1">
    <citation type="submission" date="2017-09" db="EMBL/GenBank/DDBJ databases">
        <title>Depth-based differentiation of microbial function through sediment-hosted aquifers and enrichment of novel symbionts in the deep terrestrial subsurface.</title>
        <authorList>
            <person name="Probst A.J."/>
            <person name="Ladd B."/>
            <person name="Jarett J.K."/>
            <person name="Geller-Mcgrath D.E."/>
            <person name="Sieber C.M.K."/>
            <person name="Emerson J.B."/>
            <person name="Anantharaman K."/>
            <person name="Thomas B.C."/>
            <person name="Malmstrom R."/>
            <person name="Stieglmeier M."/>
            <person name="Klingl A."/>
            <person name="Woyke T."/>
            <person name="Ryan C.M."/>
            <person name="Banfield J.F."/>
        </authorList>
    </citation>
    <scope>NUCLEOTIDE SEQUENCE [LARGE SCALE GENOMIC DNA]</scope>
</reference>
<dbReference type="Proteomes" id="UP000229385">
    <property type="component" value="Unassembled WGS sequence"/>
</dbReference>
<comment type="caution">
    <text evidence="1">The sequence shown here is derived from an EMBL/GenBank/DDBJ whole genome shotgun (WGS) entry which is preliminary data.</text>
</comment>
<name>A0A2M7XE83_9BACT</name>
<protein>
    <recommendedName>
        <fullName evidence="3">Phosphoribosylaminoimidazolesuccinocarboxamide synthase</fullName>
    </recommendedName>
</protein>
<dbReference type="AlphaFoldDB" id="A0A2M7XE83"/>
<dbReference type="EMBL" id="PFWU01000008">
    <property type="protein sequence ID" value="PJA46187.1"/>
    <property type="molecule type" value="Genomic_DNA"/>
</dbReference>
<evidence type="ECO:0000313" key="1">
    <source>
        <dbReference type="EMBL" id="PJA46187.1"/>
    </source>
</evidence>
<evidence type="ECO:0008006" key="3">
    <source>
        <dbReference type="Google" id="ProtNLM"/>
    </source>
</evidence>